<dbReference type="RefSeq" id="WP_144570701.1">
    <property type="nucleotide sequence ID" value="NZ_VLKG01000003.1"/>
</dbReference>
<name>A0A562IYT0_9GAMM</name>
<proteinExistence type="predicted"/>
<dbReference type="Gene3D" id="3.40.50.150">
    <property type="entry name" value="Vaccinia Virus protein VP39"/>
    <property type="match status" value="1"/>
</dbReference>
<dbReference type="Pfam" id="PF00534">
    <property type="entry name" value="Glycos_transf_1"/>
    <property type="match status" value="2"/>
</dbReference>
<feature type="domain" description="Glycosyl transferase family 1" evidence="1">
    <location>
        <begin position="1103"/>
        <end position="1256"/>
    </location>
</feature>
<dbReference type="InterPro" id="IPR001296">
    <property type="entry name" value="Glyco_trans_1"/>
</dbReference>
<dbReference type="Pfam" id="PF13489">
    <property type="entry name" value="Methyltransf_23"/>
    <property type="match status" value="1"/>
</dbReference>
<dbReference type="GO" id="GO:0009103">
    <property type="term" value="P:lipopolysaccharide biosynthetic process"/>
    <property type="evidence" value="ECO:0007669"/>
    <property type="project" value="TreeGrafter"/>
</dbReference>
<gene>
    <name evidence="2" type="ORF">LX59_00961</name>
</gene>
<dbReference type="SUPFAM" id="SSF53756">
    <property type="entry name" value="UDP-Glycosyltransferase/glycogen phosphorylase"/>
    <property type="match status" value="2"/>
</dbReference>
<comment type="caution">
    <text evidence="2">The sequence shown here is derived from an EMBL/GenBank/DDBJ whole genome shotgun (WGS) entry which is preliminary data.</text>
</comment>
<feature type="domain" description="Glycosyl transferase family 1" evidence="1">
    <location>
        <begin position="655"/>
        <end position="827"/>
    </location>
</feature>
<dbReference type="GO" id="GO:0016757">
    <property type="term" value="F:glycosyltransferase activity"/>
    <property type="evidence" value="ECO:0007669"/>
    <property type="project" value="InterPro"/>
</dbReference>
<dbReference type="SUPFAM" id="SSF53335">
    <property type="entry name" value="S-adenosyl-L-methionine-dependent methyltransferases"/>
    <property type="match status" value="1"/>
</dbReference>
<dbReference type="PANTHER" id="PTHR46401:SF9">
    <property type="entry name" value="MANNOSYLTRANSFERASE A"/>
    <property type="match status" value="1"/>
</dbReference>
<keyword evidence="2" id="KW-0808">Transferase</keyword>
<sequence length="1291" mass="145844">MSDRDFYRALEECFRASRDEVIARLQSYQPFWEALQSYCANPPQALDIGCGRGEWLEVLTCHGFKARGVDLDEGMLAACFERGLDAELRDGLEALRALPDNSLNLISAFHVVEHLPFDYVQALLKEAHRVLALGGLLILETPNSENLTVGTSSFYLDPTHHRPVPARFLDFLCQYSGFERRKILGLQEDERLHDPRNPIGIWQVLYGVSPDYALVAQKTDGVDSLAVFEAAFSGNYGLTLEQLAKRHDLHLDESTQTLSQRMEHIAQTHADQLGQLDVFQQRMEFIVAQHAEQLQSLEEGRERGRVQLEQLADACEQNRILAEQTLQELQSVYNSTSWKITRPLRQLAESVRRVRRINIKHELALKLRYPILYLIHCVRAQPKLWCWAQRLIRQLPWLEAPLRRVLNRLKQLSTPQQSEHYSSAVAAEYAPRIRRLAQRLTSVLGTDIAEEEPQQKRPKLAYVSPLPPERTGIADYSAELLPALAEHFSIDVIVQQPEVSDPWIRAQCPVRNAQYLEQHASDYQAVLYHVGNSGYHAWMMPLLERVPGILVLHDFYLSGLIWALDNDPDYVGIKWQALHWSHGYSAVRHMVQAEHEGAVAMHYPFNRSVLDCAQGIIVHADISLQLAQQWYGSQAAQDWIKIPHLRCLAEPSLNKAEIREYLGLPAEAFVVCSFGLLGVTKLNHRLLNAWLDSALAEDPQGWLVFVGALGEDEYAQQLRQQIAGSLHPDRIRITGWTDTQQFKNYLKAADVAVQLRTLSRGEASGTVLDCMSHGLATIVNAHGSMVDLPEEAVHRLVDDFSQADLVIALEYFWRDPEARFALGQRARTAIAQSFTPEYCAALYQQAIHRVCTRVAHENALIKAKLQPEAESILGSDLEALAWANRLGDVYLSGVQPKQLLVDITATVQSDRHTGIERVARALTLALLNNPPEGVRVEPVYLSQEGGFWHYRYACAYSLGLLGLPPVLSDFAVDYSSSDQLIALDISGEAFIQASHSGLYQELRARGITCRMLVHDVLPVTAPQLFPPQAQGYFDRWLRSVALLQGAVCVSRHVATELQSWLQKHALYRLDFRIDWSHHGADLSSSAPTQGMPEEAASVLAQLERHPSILMVGTLEPRKGYRQVLEAFNLLWQRGIKINLVLVGREGWTDLPDDQRRDLPELMACLKTHPEQGRHLFWLNGISDEYLERLYQVCDGLLAASWDEGFGLPLIEAAQHQLPILARDIPVFREVAGAFACYFHAEQPKPLADAILDWLEAKFQPASSDLPWLTWHDSATRLKTLLIRTEDPTIAH</sequence>
<evidence type="ECO:0000313" key="3">
    <source>
        <dbReference type="Proteomes" id="UP000319627"/>
    </source>
</evidence>
<organism evidence="2 3">
    <name type="scientific">Azomonas agilis</name>
    <dbReference type="NCBI Taxonomy" id="116849"/>
    <lineage>
        <taxon>Bacteria</taxon>
        <taxon>Pseudomonadati</taxon>
        <taxon>Pseudomonadota</taxon>
        <taxon>Gammaproteobacteria</taxon>
        <taxon>Pseudomonadales</taxon>
        <taxon>Pseudomonadaceae</taxon>
        <taxon>Azomonas</taxon>
    </lineage>
</organism>
<dbReference type="OrthoDB" id="9801609at2"/>
<dbReference type="CDD" id="cd02440">
    <property type="entry name" value="AdoMet_MTases"/>
    <property type="match status" value="1"/>
</dbReference>
<dbReference type="CDD" id="cd03809">
    <property type="entry name" value="GT4_MtfB-like"/>
    <property type="match status" value="1"/>
</dbReference>
<dbReference type="Gene3D" id="3.40.50.2000">
    <property type="entry name" value="Glycogen Phosphorylase B"/>
    <property type="match status" value="2"/>
</dbReference>
<keyword evidence="3" id="KW-1185">Reference proteome</keyword>
<protein>
    <submittedName>
        <fullName evidence="2">Glycosyltransferase involved in cell wall biosynthesis</fullName>
    </submittedName>
</protein>
<reference evidence="2 3" key="1">
    <citation type="submission" date="2019-07" db="EMBL/GenBank/DDBJ databases">
        <title>Genomic Encyclopedia of Type Strains, Phase I: the one thousand microbial genomes (KMG-I) project.</title>
        <authorList>
            <person name="Kyrpides N."/>
        </authorList>
    </citation>
    <scope>NUCLEOTIDE SEQUENCE [LARGE SCALE GENOMIC DNA]</scope>
    <source>
        <strain evidence="2 3">DSM 375</strain>
    </source>
</reference>
<dbReference type="PANTHER" id="PTHR46401">
    <property type="entry name" value="GLYCOSYLTRANSFERASE WBBK-RELATED"/>
    <property type="match status" value="1"/>
</dbReference>
<dbReference type="InterPro" id="IPR029063">
    <property type="entry name" value="SAM-dependent_MTases_sf"/>
</dbReference>
<accession>A0A562IYT0</accession>
<evidence type="ECO:0000313" key="2">
    <source>
        <dbReference type="EMBL" id="TWH76042.1"/>
    </source>
</evidence>
<dbReference type="EMBL" id="VLKG01000003">
    <property type="protein sequence ID" value="TWH76042.1"/>
    <property type="molecule type" value="Genomic_DNA"/>
</dbReference>
<evidence type="ECO:0000259" key="1">
    <source>
        <dbReference type="Pfam" id="PF00534"/>
    </source>
</evidence>
<dbReference type="CDD" id="cd03801">
    <property type="entry name" value="GT4_PimA-like"/>
    <property type="match status" value="1"/>
</dbReference>
<dbReference type="Proteomes" id="UP000319627">
    <property type="component" value="Unassembled WGS sequence"/>
</dbReference>